<evidence type="ECO:0008006" key="6">
    <source>
        <dbReference type="Google" id="ProtNLM"/>
    </source>
</evidence>
<proteinExistence type="inferred from homology"/>
<evidence type="ECO:0000256" key="3">
    <source>
        <dbReference type="ARBA" id="ARBA00022629"/>
    </source>
</evidence>
<dbReference type="InterPro" id="IPR043129">
    <property type="entry name" value="ATPase_NBD"/>
</dbReference>
<reference evidence="4 5" key="1">
    <citation type="submission" date="2023-05" db="EMBL/GenBank/DDBJ databases">
        <title>Draft genome of Paenibacillus sp. CCS26.</title>
        <authorList>
            <person name="Akita H."/>
            <person name="Shinto Y."/>
            <person name="Kimura Z."/>
        </authorList>
    </citation>
    <scope>NUCLEOTIDE SEQUENCE [LARGE SCALE GENOMIC DNA]</scope>
    <source>
        <strain evidence="4 5">CCS26</strain>
    </source>
</reference>
<gene>
    <name evidence="4" type="ORF">PghCCS26_16020</name>
</gene>
<name>A0ABQ6NKD5_9BACL</name>
<dbReference type="Gene3D" id="1.10.10.10">
    <property type="entry name" value="Winged helix-like DNA-binding domain superfamily/Winged helix DNA-binding domain"/>
    <property type="match status" value="1"/>
</dbReference>
<dbReference type="InterPro" id="IPR036388">
    <property type="entry name" value="WH-like_DNA-bd_sf"/>
</dbReference>
<comment type="caution">
    <text evidence="4">The sequence shown here is derived from an EMBL/GenBank/DDBJ whole genome shotgun (WGS) entry which is preliminary data.</text>
</comment>
<dbReference type="EMBL" id="BTCL01000004">
    <property type="protein sequence ID" value="GMK44474.1"/>
    <property type="molecule type" value="Genomic_DNA"/>
</dbReference>
<comment type="function">
    <text evidence="1">Transcriptional repressor of xylose-utilizing enzymes.</text>
</comment>
<dbReference type="PANTHER" id="PTHR18964:SF149">
    <property type="entry name" value="BIFUNCTIONAL UDP-N-ACETYLGLUCOSAMINE 2-EPIMERASE_N-ACETYLMANNOSAMINE KINASE"/>
    <property type="match status" value="1"/>
</dbReference>
<dbReference type="SUPFAM" id="SSF46785">
    <property type="entry name" value="Winged helix' DNA-binding domain"/>
    <property type="match status" value="1"/>
</dbReference>
<dbReference type="RefSeq" id="WP_317979459.1">
    <property type="nucleotide sequence ID" value="NZ_BTCL01000004.1"/>
</dbReference>
<dbReference type="InterPro" id="IPR000600">
    <property type="entry name" value="ROK"/>
</dbReference>
<dbReference type="CDD" id="cd23763">
    <property type="entry name" value="ASKHA_ATPase_ROK"/>
    <property type="match status" value="1"/>
</dbReference>
<dbReference type="Pfam" id="PF00480">
    <property type="entry name" value="ROK"/>
    <property type="match status" value="1"/>
</dbReference>
<evidence type="ECO:0000256" key="1">
    <source>
        <dbReference type="ARBA" id="ARBA00002486"/>
    </source>
</evidence>
<evidence type="ECO:0000313" key="5">
    <source>
        <dbReference type="Proteomes" id="UP001285921"/>
    </source>
</evidence>
<comment type="similarity">
    <text evidence="2">Belongs to the ROK (NagC/XylR) family.</text>
</comment>
<sequence>MSSHTHNTIQVKMMNVELVKNALKAQGIATKASIAGLTKLSVATCGTILNELLAIGEIIELEPDGANGGRPAKQYRYNANFGCVICLLVRTEGGIHSISYSIINLLGETISETTLELPRIDTDVIDRLIEGLINGNENVQAIGIGIPGVVHRGVIGVCDVPALAGQPVGPYLEDKYGIPITIENDMNMTVYGFYHLQNFEEDKTFAVVTFPKNHFPGAGFIVDGRILSGNTTFGGEVSFLPFGIAREEQLRQLHTEEGFIRLAVMTLTSIIAIINPVTIAITGELPRESQLKDLQEGCLKDIPQEHMPQLIMQNNTHREYMTGLVTATLESLTYRLQLTEKR</sequence>
<keyword evidence="3" id="KW-0119">Carbohydrate metabolism</keyword>
<organism evidence="4 5">
    <name type="scientific">Paenibacillus glycanilyticus</name>
    <dbReference type="NCBI Taxonomy" id="126569"/>
    <lineage>
        <taxon>Bacteria</taxon>
        <taxon>Bacillati</taxon>
        <taxon>Bacillota</taxon>
        <taxon>Bacilli</taxon>
        <taxon>Bacillales</taxon>
        <taxon>Paenibacillaceae</taxon>
        <taxon>Paenibacillus</taxon>
    </lineage>
</organism>
<protein>
    <recommendedName>
        <fullName evidence="6">ROK family protein</fullName>
    </recommendedName>
</protein>
<dbReference type="SUPFAM" id="SSF53067">
    <property type="entry name" value="Actin-like ATPase domain"/>
    <property type="match status" value="1"/>
</dbReference>
<keyword evidence="3" id="KW-0859">Xylose metabolism</keyword>
<dbReference type="InterPro" id="IPR036390">
    <property type="entry name" value="WH_DNA-bd_sf"/>
</dbReference>
<dbReference type="PANTHER" id="PTHR18964">
    <property type="entry name" value="ROK (REPRESSOR, ORF, KINASE) FAMILY"/>
    <property type="match status" value="1"/>
</dbReference>
<evidence type="ECO:0000313" key="4">
    <source>
        <dbReference type="EMBL" id="GMK44474.1"/>
    </source>
</evidence>
<dbReference type="Gene3D" id="3.30.420.40">
    <property type="match status" value="1"/>
</dbReference>
<accession>A0ABQ6NKD5</accession>
<evidence type="ECO:0000256" key="2">
    <source>
        <dbReference type="ARBA" id="ARBA00006479"/>
    </source>
</evidence>
<keyword evidence="5" id="KW-1185">Reference proteome</keyword>
<dbReference type="Proteomes" id="UP001285921">
    <property type="component" value="Unassembled WGS sequence"/>
</dbReference>